<keyword evidence="1 7" id="KW-0808">Transferase</keyword>
<accession>A0A4Y9FNS3</accession>
<dbReference type="PANTHER" id="PTHR41299:SF1">
    <property type="entry name" value="THIAMINE PYROPHOSPHOKINASE"/>
    <property type="match status" value="1"/>
</dbReference>
<dbReference type="InterPro" id="IPR007373">
    <property type="entry name" value="Thiamin_PyroPKinase_B1-bd"/>
</dbReference>
<sequence>MIKIAVVASGDISGVSPGYDLFVGVDKGSLYLLEHGFPLDLAVGDFDSVTAEERKRIRREAGVFVQAPAEKDDTDLELTLKEIFGRCPRAKVTIFGAFGGRLDHMMSNLFLASEPDLMPYMRQIELVDDLNIIRFYPAGQHRISPIEGMSYVSFMPADESRLSISHAKYLLNESNYFFKKCYSSNEFIGKEIEFTIDKGYVVLIYSRDRR</sequence>
<name>A0A4Y9FNS3_STRAI</name>
<evidence type="ECO:0000256" key="4">
    <source>
        <dbReference type="ARBA" id="ARBA00022840"/>
    </source>
</evidence>
<evidence type="ECO:0000256" key="1">
    <source>
        <dbReference type="ARBA" id="ARBA00022679"/>
    </source>
</evidence>
<dbReference type="GO" id="GO:0009229">
    <property type="term" value="P:thiamine diphosphate biosynthetic process"/>
    <property type="evidence" value="ECO:0007669"/>
    <property type="project" value="InterPro"/>
</dbReference>
<dbReference type="NCBIfam" id="TIGR01378">
    <property type="entry name" value="thi_PPkinase"/>
    <property type="match status" value="1"/>
</dbReference>
<evidence type="ECO:0000256" key="2">
    <source>
        <dbReference type="ARBA" id="ARBA00022741"/>
    </source>
</evidence>
<dbReference type="CDD" id="cd07995">
    <property type="entry name" value="TPK"/>
    <property type="match status" value="1"/>
</dbReference>
<dbReference type="GO" id="GO:0016301">
    <property type="term" value="F:kinase activity"/>
    <property type="evidence" value="ECO:0007669"/>
    <property type="project" value="UniProtKB-KW"/>
</dbReference>
<dbReference type="InterPro" id="IPR006282">
    <property type="entry name" value="Thi_PPkinase"/>
</dbReference>
<dbReference type="GO" id="GO:0005524">
    <property type="term" value="F:ATP binding"/>
    <property type="evidence" value="ECO:0007669"/>
    <property type="project" value="UniProtKB-KW"/>
</dbReference>
<dbReference type="Proteomes" id="UP000297747">
    <property type="component" value="Unassembled WGS sequence"/>
</dbReference>
<keyword evidence="3 7" id="KW-0418">Kinase</keyword>
<dbReference type="GO" id="GO:0004788">
    <property type="term" value="F:thiamine diphosphokinase activity"/>
    <property type="evidence" value="ECO:0007669"/>
    <property type="project" value="UniProtKB-UniRule"/>
</dbReference>
<dbReference type="EMBL" id="SPQA01000012">
    <property type="protein sequence ID" value="TFU30864.1"/>
    <property type="molecule type" value="Genomic_DNA"/>
</dbReference>
<keyword evidence="2" id="KW-0547">Nucleotide-binding</keyword>
<dbReference type="InterPro" id="IPR053149">
    <property type="entry name" value="TPK"/>
</dbReference>
<gene>
    <name evidence="7" type="ORF">E4U01_04405</name>
</gene>
<dbReference type="Gene3D" id="3.40.50.10240">
    <property type="entry name" value="Thiamin pyrophosphokinase, catalytic domain"/>
    <property type="match status" value="1"/>
</dbReference>
<proteinExistence type="predicted"/>
<evidence type="ECO:0000256" key="3">
    <source>
        <dbReference type="ARBA" id="ARBA00022777"/>
    </source>
</evidence>
<dbReference type="Pfam" id="PF04263">
    <property type="entry name" value="TPK_catalytic"/>
    <property type="match status" value="1"/>
</dbReference>
<comment type="caution">
    <text evidence="7">The sequence shown here is derived from an EMBL/GenBank/DDBJ whole genome shotgun (WGS) entry which is preliminary data.</text>
</comment>
<dbReference type="SUPFAM" id="SSF63999">
    <property type="entry name" value="Thiamin pyrophosphokinase, catalytic domain"/>
    <property type="match status" value="1"/>
</dbReference>
<feature type="domain" description="Thiamin pyrophosphokinase thiamin-binding" evidence="6">
    <location>
        <begin position="139"/>
        <end position="202"/>
    </location>
</feature>
<dbReference type="PANTHER" id="PTHR41299">
    <property type="entry name" value="THIAMINE PYROPHOSPHOKINASE"/>
    <property type="match status" value="1"/>
</dbReference>
<dbReference type="Pfam" id="PF04265">
    <property type="entry name" value="TPK_B1_binding"/>
    <property type="match status" value="1"/>
</dbReference>
<dbReference type="GO" id="GO:0030975">
    <property type="term" value="F:thiamine binding"/>
    <property type="evidence" value="ECO:0007669"/>
    <property type="project" value="InterPro"/>
</dbReference>
<dbReference type="InterPro" id="IPR036759">
    <property type="entry name" value="TPK_catalytic_sf"/>
</dbReference>
<dbReference type="SMART" id="SM00983">
    <property type="entry name" value="TPK_B1_binding"/>
    <property type="match status" value="1"/>
</dbReference>
<dbReference type="GO" id="GO:0006772">
    <property type="term" value="P:thiamine metabolic process"/>
    <property type="evidence" value="ECO:0007669"/>
    <property type="project" value="UniProtKB-UniRule"/>
</dbReference>
<protein>
    <recommendedName>
        <fullName evidence="5">Thiamine diphosphokinase</fullName>
        <ecNumber evidence="5">2.7.6.2</ecNumber>
    </recommendedName>
</protein>
<dbReference type="InterPro" id="IPR007371">
    <property type="entry name" value="TPK_catalytic"/>
</dbReference>
<evidence type="ECO:0000313" key="8">
    <source>
        <dbReference type="Proteomes" id="UP000297747"/>
    </source>
</evidence>
<organism evidence="7 8">
    <name type="scientific">Streptococcus acidominimus</name>
    <dbReference type="NCBI Taxonomy" id="1326"/>
    <lineage>
        <taxon>Bacteria</taxon>
        <taxon>Bacillati</taxon>
        <taxon>Bacillota</taxon>
        <taxon>Bacilli</taxon>
        <taxon>Lactobacillales</taxon>
        <taxon>Streptococcaceae</taxon>
        <taxon>Streptococcus</taxon>
    </lineage>
</organism>
<evidence type="ECO:0000313" key="7">
    <source>
        <dbReference type="EMBL" id="TFU30864.1"/>
    </source>
</evidence>
<reference evidence="7 8" key="1">
    <citation type="submission" date="2019-03" db="EMBL/GenBank/DDBJ databases">
        <title>Diversity of the mouse oral microbiome.</title>
        <authorList>
            <person name="Joseph S."/>
            <person name="Aduse-Opoku J."/>
            <person name="Curtis M."/>
            <person name="Wade W."/>
            <person name="Hashim A."/>
        </authorList>
    </citation>
    <scope>NUCLEOTIDE SEQUENCE [LARGE SCALE GENOMIC DNA]</scope>
    <source>
        <strain evidence="7 8">HT4</strain>
    </source>
</reference>
<dbReference type="AlphaFoldDB" id="A0A4Y9FNS3"/>
<evidence type="ECO:0000256" key="5">
    <source>
        <dbReference type="NCBIfam" id="TIGR01378"/>
    </source>
</evidence>
<evidence type="ECO:0000259" key="6">
    <source>
        <dbReference type="SMART" id="SM00983"/>
    </source>
</evidence>
<dbReference type="EC" id="2.7.6.2" evidence="5"/>
<keyword evidence="4" id="KW-0067">ATP-binding</keyword>
<dbReference type="RefSeq" id="WP_135052707.1">
    <property type="nucleotide sequence ID" value="NZ_CAKOCW010000038.1"/>
</dbReference>